<proteinExistence type="predicted"/>
<dbReference type="EMBL" id="BAABHK010000004">
    <property type="protein sequence ID" value="GAA4626818.1"/>
    <property type="molecule type" value="Genomic_DNA"/>
</dbReference>
<dbReference type="RefSeq" id="WP_345432049.1">
    <property type="nucleotide sequence ID" value="NZ_BAABHK010000004.1"/>
</dbReference>
<reference evidence="2" key="1">
    <citation type="journal article" date="2019" name="Int. J. Syst. Evol. Microbiol.">
        <title>The Global Catalogue of Microorganisms (GCM) 10K type strain sequencing project: providing services to taxonomists for standard genome sequencing and annotation.</title>
        <authorList>
            <consortium name="The Broad Institute Genomics Platform"/>
            <consortium name="The Broad Institute Genome Sequencing Center for Infectious Disease"/>
            <person name="Wu L."/>
            <person name="Ma J."/>
        </authorList>
    </citation>
    <scope>NUCLEOTIDE SEQUENCE [LARGE SCALE GENOMIC DNA]</scope>
    <source>
        <strain evidence="2">JCM 17939</strain>
    </source>
</reference>
<dbReference type="Proteomes" id="UP001501442">
    <property type="component" value="Unassembled WGS sequence"/>
</dbReference>
<organism evidence="1 2">
    <name type="scientific">Actinoallomurus vinaceus</name>
    <dbReference type="NCBI Taxonomy" id="1080074"/>
    <lineage>
        <taxon>Bacteria</taxon>
        <taxon>Bacillati</taxon>
        <taxon>Actinomycetota</taxon>
        <taxon>Actinomycetes</taxon>
        <taxon>Streptosporangiales</taxon>
        <taxon>Thermomonosporaceae</taxon>
        <taxon>Actinoallomurus</taxon>
    </lineage>
</organism>
<gene>
    <name evidence="1" type="ORF">GCM10023196_036620</name>
</gene>
<evidence type="ECO:0000313" key="1">
    <source>
        <dbReference type="EMBL" id="GAA4626818.1"/>
    </source>
</evidence>
<name>A0ABP8UCV1_9ACTN</name>
<sequence length="43" mass="4632">MTNNQPSGATVGVAVQARDIHVHARAHVALRQLITDRVQKQSG</sequence>
<evidence type="ECO:0000313" key="2">
    <source>
        <dbReference type="Proteomes" id="UP001501442"/>
    </source>
</evidence>
<accession>A0ABP8UCV1</accession>
<comment type="caution">
    <text evidence="1">The sequence shown here is derived from an EMBL/GenBank/DDBJ whole genome shotgun (WGS) entry which is preliminary data.</text>
</comment>
<protein>
    <submittedName>
        <fullName evidence="1">Uncharacterized protein</fullName>
    </submittedName>
</protein>
<keyword evidence="2" id="KW-1185">Reference proteome</keyword>